<proteinExistence type="inferred from homology"/>
<dbReference type="PANTHER" id="PTHR12299">
    <property type="entry name" value="HYALURONIC ACID-BINDING PROTEIN 4"/>
    <property type="match status" value="1"/>
</dbReference>
<dbReference type="PANTHER" id="PTHR12299:SF30">
    <property type="entry name" value="INTRACELLULAR HYALURONAN-BINDING PROTEIN 4"/>
    <property type="match status" value="1"/>
</dbReference>
<dbReference type="Pfam" id="PF04774">
    <property type="entry name" value="HABP4_PAI-RBP1"/>
    <property type="match status" value="1"/>
</dbReference>
<evidence type="ECO:0000313" key="11">
    <source>
        <dbReference type="Ensembl" id="ENSOTSP00005038778.1"/>
    </source>
</evidence>
<keyword evidence="7" id="KW-0539">Nucleus</keyword>
<keyword evidence="6" id="KW-0810">Translation regulation</keyword>
<dbReference type="GO" id="GO:0010494">
    <property type="term" value="C:cytoplasmic stress granule"/>
    <property type="evidence" value="ECO:0007669"/>
    <property type="project" value="UniProtKB-SubCell"/>
</dbReference>
<feature type="compositionally biased region" description="Basic residues" evidence="9">
    <location>
        <begin position="49"/>
        <end position="64"/>
    </location>
</feature>
<evidence type="ECO:0000256" key="2">
    <source>
        <dbReference type="ARBA" id="ARBA00004324"/>
    </source>
</evidence>
<dbReference type="GO" id="GO:0033120">
    <property type="term" value="P:positive regulation of RNA splicing"/>
    <property type="evidence" value="ECO:0007669"/>
    <property type="project" value="TreeGrafter"/>
</dbReference>
<evidence type="ECO:0000256" key="9">
    <source>
        <dbReference type="SAM" id="MobiDB-lite"/>
    </source>
</evidence>
<comment type="subcellular location">
    <subcellularLocation>
        <location evidence="1">Cytoplasm</location>
        <location evidence="1">Stress granule</location>
    </subcellularLocation>
    <subcellularLocation>
        <location evidence="2">Nucleus speckle</location>
    </subcellularLocation>
    <subcellularLocation>
        <location evidence="3">Nucleus</location>
        <location evidence="3">Cajal body</location>
    </subcellularLocation>
    <subcellularLocation>
        <location evidence="4">Nucleus</location>
        <location evidence="4">Nucleolus</location>
    </subcellularLocation>
</comment>
<dbReference type="SMART" id="SM01233">
    <property type="entry name" value="HABP4_PAI-RBP1"/>
    <property type="match status" value="1"/>
</dbReference>
<dbReference type="GO" id="GO:0005730">
    <property type="term" value="C:nucleolus"/>
    <property type="evidence" value="ECO:0007669"/>
    <property type="project" value="UniProtKB-SubCell"/>
</dbReference>
<evidence type="ECO:0000256" key="6">
    <source>
        <dbReference type="ARBA" id="ARBA00022845"/>
    </source>
</evidence>
<dbReference type="GO" id="GO:0003723">
    <property type="term" value="F:RNA binding"/>
    <property type="evidence" value="ECO:0007669"/>
    <property type="project" value="InterPro"/>
</dbReference>
<gene>
    <name evidence="11" type="primary">LOC112262600</name>
</gene>
<reference evidence="11" key="2">
    <citation type="submission" date="2025-09" db="UniProtKB">
        <authorList>
            <consortium name="Ensembl"/>
        </authorList>
    </citation>
    <scope>IDENTIFICATION</scope>
</reference>
<keyword evidence="5" id="KW-0963">Cytoplasm</keyword>
<dbReference type="Pfam" id="PF16174">
    <property type="entry name" value="IHABP4_N"/>
    <property type="match status" value="1"/>
</dbReference>
<comment type="similarity">
    <text evidence="8">Belongs to the SERBP1-HABP4 family.</text>
</comment>
<accession>A0A8C8FQS9</accession>
<dbReference type="InterPro" id="IPR032381">
    <property type="entry name" value="IHABP4_N"/>
</dbReference>
<evidence type="ECO:0000256" key="4">
    <source>
        <dbReference type="ARBA" id="ARBA00004604"/>
    </source>
</evidence>
<dbReference type="GO" id="GO:0045948">
    <property type="term" value="P:positive regulation of translational initiation"/>
    <property type="evidence" value="ECO:0007669"/>
    <property type="project" value="TreeGrafter"/>
</dbReference>
<dbReference type="GO" id="GO:0016607">
    <property type="term" value="C:nuclear speck"/>
    <property type="evidence" value="ECO:0007669"/>
    <property type="project" value="UniProtKB-SubCell"/>
</dbReference>
<feature type="region of interest" description="Disordered" evidence="9">
    <location>
        <begin position="49"/>
        <end position="101"/>
    </location>
</feature>
<organism evidence="11 12">
    <name type="scientific">Oncorhynchus tshawytscha</name>
    <name type="common">Chinook salmon</name>
    <name type="synonym">Salmo tshawytscha</name>
    <dbReference type="NCBI Taxonomy" id="74940"/>
    <lineage>
        <taxon>Eukaryota</taxon>
        <taxon>Metazoa</taxon>
        <taxon>Chordata</taxon>
        <taxon>Craniata</taxon>
        <taxon>Vertebrata</taxon>
        <taxon>Euteleostomi</taxon>
        <taxon>Actinopterygii</taxon>
        <taxon>Neopterygii</taxon>
        <taxon>Teleostei</taxon>
        <taxon>Protacanthopterygii</taxon>
        <taxon>Salmoniformes</taxon>
        <taxon>Salmonidae</taxon>
        <taxon>Salmoninae</taxon>
        <taxon>Oncorhynchus</taxon>
    </lineage>
</organism>
<evidence type="ECO:0000256" key="3">
    <source>
        <dbReference type="ARBA" id="ARBA00004408"/>
    </source>
</evidence>
<feature type="domain" description="Hyaluronan/mRNA-binding protein" evidence="10">
    <location>
        <begin position="165"/>
        <end position="274"/>
    </location>
</feature>
<dbReference type="Ensembl" id="ENSOTST00005042183.2">
    <property type="protein sequence ID" value="ENSOTSP00005038778.1"/>
    <property type="gene ID" value="ENSOTSG00005018351.2"/>
</dbReference>
<evidence type="ECO:0000256" key="8">
    <source>
        <dbReference type="ARBA" id="ARBA00035118"/>
    </source>
</evidence>
<evidence type="ECO:0000256" key="1">
    <source>
        <dbReference type="ARBA" id="ARBA00004210"/>
    </source>
</evidence>
<dbReference type="GO" id="GO:0015030">
    <property type="term" value="C:Cajal body"/>
    <property type="evidence" value="ECO:0007669"/>
    <property type="project" value="UniProtKB-SubCell"/>
</dbReference>
<dbReference type="AlphaFoldDB" id="A0A8C8FQS9"/>
<sequence>MALKLIDVSENAAMLPDDYGCMVANRFCQLVDDDADPFDFIKHAEVQKEKKKKANQMTAKPKKPGQRESQKDRRVPVLADREDNLPGNKTGGKWSARGGGVQNETRGMVEAESGARRGVLGECRTNQEEHPPEYSIQKPAHYAYGQVQGGGYRNMDTTGSFSLRGKREYERHSGTVVSLEEKRGGRGSWNRGCVQDPISMGDVGVNVKPDAGGILSEAGQQPAEMAGENPLSEVEVEGDVVVQVAMEMSLDEWKALQEQRRPKAEFNLRKLDCKVPSKARVIHKSKRIENLKAVSVEEQEEDCHVSSLRRSANDITSHVEFNFGSLLRPSRGGKGQGRGERGGVTERVGLLSFRQDAGNHYIRAGGFEFYTAQCYFEVKAAGNGLTIPGKNMILKMKYND</sequence>
<dbReference type="GeneTree" id="ENSGT00520000055591"/>
<keyword evidence="12" id="KW-1185">Reference proteome</keyword>
<name>A0A8C8FQS9_ONCTS</name>
<dbReference type="Proteomes" id="UP000694402">
    <property type="component" value="Unassembled WGS sequence"/>
</dbReference>
<evidence type="ECO:0000313" key="12">
    <source>
        <dbReference type="Proteomes" id="UP000694402"/>
    </source>
</evidence>
<dbReference type="InterPro" id="IPR039764">
    <property type="entry name" value="HABP4/SERBP1-like"/>
</dbReference>
<evidence type="ECO:0000259" key="10">
    <source>
        <dbReference type="SMART" id="SM01233"/>
    </source>
</evidence>
<dbReference type="InterPro" id="IPR006861">
    <property type="entry name" value="HABP4_PAIRBP1-bd"/>
</dbReference>
<feature type="compositionally biased region" description="Basic and acidic residues" evidence="9">
    <location>
        <begin position="65"/>
        <end position="84"/>
    </location>
</feature>
<protein>
    <recommendedName>
        <fullName evidence="10">Hyaluronan/mRNA-binding protein domain-containing protein</fullName>
    </recommendedName>
</protein>
<reference evidence="11" key="1">
    <citation type="submission" date="2025-08" db="UniProtKB">
        <authorList>
            <consortium name="Ensembl"/>
        </authorList>
    </citation>
    <scope>IDENTIFICATION</scope>
</reference>
<evidence type="ECO:0000256" key="5">
    <source>
        <dbReference type="ARBA" id="ARBA00022490"/>
    </source>
</evidence>
<evidence type="ECO:0000256" key="7">
    <source>
        <dbReference type="ARBA" id="ARBA00023242"/>
    </source>
</evidence>